<dbReference type="InterPro" id="IPR019757">
    <property type="entry name" value="Pept_S26A_signal_pept_1_Lys-AS"/>
</dbReference>
<accession>A0A841Z741</accession>
<dbReference type="PANTHER" id="PTHR43390:SF1">
    <property type="entry name" value="CHLOROPLAST PROCESSING PEPTIDASE"/>
    <property type="match status" value="1"/>
</dbReference>
<evidence type="ECO:0000256" key="3">
    <source>
        <dbReference type="ARBA" id="ARBA00009370"/>
    </source>
</evidence>
<gene>
    <name evidence="9" type="primary">lepB</name>
    <name evidence="9" type="ORF">HB943_08740</name>
</gene>
<dbReference type="GO" id="GO:0005886">
    <property type="term" value="C:plasma membrane"/>
    <property type="evidence" value="ECO:0007669"/>
    <property type="project" value="UniProtKB-SubCell"/>
</dbReference>
<comment type="catalytic activity">
    <reaction evidence="1 7">
        <text>Cleavage of hydrophobic, N-terminal signal or leader sequences from secreted and periplasmic proteins.</text>
        <dbReference type="EC" id="3.4.21.89"/>
    </reaction>
</comment>
<dbReference type="EC" id="3.4.21.89" evidence="4 7"/>
<feature type="active site" evidence="6">
    <location>
        <position position="73"/>
    </location>
</feature>
<dbReference type="Proteomes" id="UP000564536">
    <property type="component" value="Unassembled WGS sequence"/>
</dbReference>
<dbReference type="PRINTS" id="PR00727">
    <property type="entry name" value="LEADERPTASE"/>
</dbReference>
<dbReference type="EMBL" id="JAARRL010000012">
    <property type="protein sequence ID" value="MBC1500689.1"/>
    <property type="molecule type" value="Genomic_DNA"/>
</dbReference>
<evidence type="ECO:0000313" key="10">
    <source>
        <dbReference type="Proteomes" id="UP000564536"/>
    </source>
</evidence>
<dbReference type="PROSITE" id="PS00761">
    <property type="entry name" value="SPASE_I_3"/>
    <property type="match status" value="1"/>
</dbReference>
<dbReference type="Gene3D" id="2.10.109.10">
    <property type="entry name" value="Umud Fragment, subunit A"/>
    <property type="match status" value="1"/>
</dbReference>
<feature type="active site" evidence="6">
    <location>
        <position position="33"/>
    </location>
</feature>
<dbReference type="RefSeq" id="WP_185425859.1">
    <property type="nucleotide sequence ID" value="NZ_JAARRL010000012.1"/>
</dbReference>
<comment type="caution">
    <text evidence="9">The sequence shown here is derived from an EMBL/GenBank/DDBJ whole genome shotgun (WGS) entry which is preliminary data.</text>
</comment>
<proteinExistence type="inferred from homology"/>
<dbReference type="InterPro" id="IPR019533">
    <property type="entry name" value="Peptidase_S26"/>
</dbReference>
<keyword evidence="7" id="KW-1133">Transmembrane helix</keyword>
<evidence type="ECO:0000256" key="1">
    <source>
        <dbReference type="ARBA" id="ARBA00000677"/>
    </source>
</evidence>
<dbReference type="InterPro" id="IPR036286">
    <property type="entry name" value="LexA/Signal_pep-like_sf"/>
</dbReference>
<evidence type="ECO:0000256" key="5">
    <source>
        <dbReference type="ARBA" id="ARBA00022801"/>
    </source>
</evidence>
<keyword evidence="7" id="KW-0645">Protease</keyword>
<sequence>MKKKILYCVLMLILLIFLVNQFICSFIFIDGESMSPNLNNGETKLLFKNNIGNIKRFDIVVFKSNSSSDLIVKRIIGLPGDYISYRNNQLFVNNNRVEETFLSNLSDMNPDYLTQDFSTNKINLNHYFVLGDNRQISDDSRVFGEIDQADIIGTVK</sequence>
<dbReference type="GO" id="GO:0004252">
    <property type="term" value="F:serine-type endopeptidase activity"/>
    <property type="evidence" value="ECO:0007669"/>
    <property type="project" value="InterPro"/>
</dbReference>
<feature type="domain" description="Peptidase S26" evidence="8">
    <location>
        <begin position="5"/>
        <end position="156"/>
    </location>
</feature>
<name>A0A841Z741_9LIST</name>
<reference evidence="9 10" key="1">
    <citation type="submission" date="2020-03" db="EMBL/GenBank/DDBJ databases">
        <title>Soil Listeria distribution.</title>
        <authorList>
            <person name="Liao J."/>
            <person name="Wiedmann M."/>
        </authorList>
    </citation>
    <scope>NUCLEOTIDE SEQUENCE [LARGE SCALE GENOMIC DNA]</scope>
    <source>
        <strain evidence="9 10">FSL L7-1523</strain>
    </source>
</reference>
<dbReference type="InterPro" id="IPR019758">
    <property type="entry name" value="Pept_S26A_signal_pept_1_CS"/>
</dbReference>
<dbReference type="InterPro" id="IPR000223">
    <property type="entry name" value="Pept_S26A_signal_pept_1"/>
</dbReference>
<keyword evidence="7" id="KW-0812">Transmembrane</keyword>
<evidence type="ECO:0000313" key="9">
    <source>
        <dbReference type="EMBL" id="MBC1500689.1"/>
    </source>
</evidence>
<evidence type="ECO:0000256" key="2">
    <source>
        <dbReference type="ARBA" id="ARBA00004401"/>
    </source>
</evidence>
<evidence type="ECO:0000259" key="8">
    <source>
        <dbReference type="Pfam" id="PF10502"/>
    </source>
</evidence>
<dbReference type="NCBIfam" id="TIGR02227">
    <property type="entry name" value="sigpep_I_bact"/>
    <property type="match status" value="1"/>
</dbReference>
<organism evidence="9 10">
    <name type="scientific">Listeria weihenstephanensis</name>
    <dbReference type="NCBI Taxonomy" id="1006155"/>
    <lineage>
        <taxon>Bacteria</taxon>
        <taxon>Bacillati</taxon>
        <taxon>Bacillota</taxon>
        <taxon>Bacilli</taxon>
        <taxon>Bacillales</taxon>
        <taxon>Listeriaceae</taxon>
        <taxon>Listeria</taxon>
    </lineage>
</organism>
<protein>
    <recommendedName>
        <fullName evidence="4 7">Signal peptidase I</fullName>
        <ecNumber evidence="4 7">3.4.21.89</ecNumber>
    </recommendedName>
</protein>
<evidence type="ECO:0000256" key="6">
    <source>
        <dbReference type="PIRSR" id="PIRSR600223-1"/>
    </source>
</evidence>
<dbReference type="GO" id="GO:0009003">
    <property type="term" value="F:signal peptidase activity"/>
    <property type="evidence" value="ECO:0007669"/>
    <property type="project" value="UniProtKB-EC"/>
</dbReference>
<keyword evidence="5 7" id="KW-0378">Hydrolase</keyword>
<comment type="similarity">
    <text evidence="3 7">Belongs to the peptidase S26 family.</text>
</comment>
<evidence type="ECO:0000256" key="7">
    <source>
        <dbReference type="RuleBase" id="RU362042"/>
    </source>
</evidence>
<dbReference type="GO" id="GO:0006465">
    <property type="term" value="P:signal peptide processing"/>
    <property type="evidence" value="ECO:0007669"/>
    <property type="project" value="InterPro"/>
</dbReference>
<dbReference type="SUPFAM" id="SSF51306">
    <property type="entry name" value="LexA/Signal peptidase"/>
    <property type="match status" value="1"/>
</dbReference>
<dbReference type="PANTHER" id="PTHR43390">
    <property type="entry name" value="SIGNAL PEPTIDASE I"/>
    <property type="match status" value="1"/>
</dbReference>
<keyword evidence="7" id="KW-0472">Membrane</keyword>
<comment type="subcellular location">
    <subcellularLocation>
        <location evidence="2">Cell membrane</location>
        <topology evidence="2">Single-pass type II membrane protein</topology>
    </subcellularLocation>
    <subcellularLocation>
        <location evidence="7">Membrane</location>
        <topology evidence="7">Single-pass type II membrane protein</topology>
    </subcellularLocation>
</comment>
<evidence type="ECO:0000256" key="4">
    <source>
        <dbReference type="ARBA" id="ARBA00013208"/>
    </source>
</evidence>
<dbReference type="PROSITE" id="PS00760">
    <property type="entry name" value="SPASE_I_2"/>
    <property type="match status" value="1"/>
</dbReference>
<dbReference type="Pfam" id="PF10502">
    <property type="entry name" value="Peptidase_S26"/>
    <property type="match status" value="1"/>
</dbReference>
<dbReference type="CDD" id="cd06530">
    <property type="entry name" value="S26_SPase_I"/>
    <property type="match status" value="1"/>
</dbReference>
<dbReference type="AlphaFoldDB" id="A0A841Z741"/>
<feature type="transmembrane region" description="Helical" evidence="7">
    <location>
        <begin position="7"/>
        <end position="29"/>
    </location>
</feature>